<evidence type="ECO:0000259" key="6">
    <source>
        <dbReference type="PROSITE" id="PS51296"/>
    </source>
</evidence>
<dbReference type="Proteomes" id="UP000054560">
    <property type="component" value="Unassembled WGS sequence"/>
</dbReference>
<accession>A0A0L0FEA2</accession>
<gene>
    <name evidence="7" type="ORF">SARC_13045</name>
</gene>
<evidence type="ECO:0000256" key="5">
    <source>
        <dbReference type="SAM" id="MobiDB-lite"/>
    </source>
</evidence>
<feature type="domain" description="Rieske" evidence="6">
    <location>
        <begin position="233"/>
        <end position="301"/>
    </location>
</feature>
<keyword evidence="2" id="KW-0479">Metal-binding</keyword>
<protein>
    <recommendedName>
        <fullName evidence="6">Rieske domain-containing protein</fullName>
    </recommendedName>
</protein>
<evidence type="ECO:0000313" key="7">
    <source>
        <dbReference type="EMBL" id="KNC74408.1"/>
    </source>
</evidence>
<dbReference type="InterPro" id="IPR036922">
    <property type="entry name" value="Rieske_2Fe-2S_sf"/>
</dbReference>
<evidence type="ECO:0000256" key="4">
    <source>
        <dbReference type="ARBA" id="ARBA00023014"/>
    </source>
</evidence>
<proteinExistence type="predicted"/>
<dbReference type="Gene3D" id="2.102.10.10">
    <property type="entry name" value="Rieske [2Fe-2S] iron-sulphur domain"/>
    <property type="match status" value="1"/>
</dbReference>
<dbReference type="SUPFAM" id="SSF50022">
    <property type="entry name" value="ISP domain"/>
    <property type="match status" value="1"/>
</dbReference>
<dbReference type="InterPro" id="IPR017941">
    <property type="entry name" value="Rieske_2Fe-2S"/>
</dbReference>
<dbReference type="Pfam" id="PF00355">
    <property type="entry name" value="Rieske"/>
    <property type="match status" value="1"/>
</dbReference>
<feature type="compositionally biased region" description="Basic and acidic residues" evidence="5">
    <location>
        <begin position="26"/>
        <end position="42"/>
    </location>
</feature>
<feature type="compositionally biased region" description="Basic residues" evidence="5">
    <location>
        <begin position="43"/>
        <end position="58"/>
    </location>
</feature>
<feature type="compositionally biased region" description="Polar residues" evidence="5">
    <location>
        <begin position="1"/>
        <end position="17"/>
    </location>
</feature>
<evidence type="ECO:0000256" key="3">
    <source>
        <dbReference type="ARBA" id="ARBA00023004"/>
    </source>
</evidence>
<organism evidence="7 8">
    <name type="scientific">Sphaeroforma arctica JP610</name>
    <dbReference type="NCBI Taxonomy" id="667725"/>
    <lineage>
        <taxon>Eukaryota</taxon>
        <taxon>Ichthyosporea</taxon>
        <taxon>Ichthyophonida</taxon>
        <taxon>Sphaeroforma</taxon>
    </lineage>
</organism>
<evidence type="ECO:0000313" key="8">
    <source>
        <dbReference type="Proteomes" id="UP000054560"/>
    </source>
</evidence>
<dbReference type="OrthoDB" id="426882at2759"/>
<dbReference type="eggNOG" id="ENOG502S7RG">
    <property type="taxonomic scope" value="Eukaryota"/>
</dbReference>
<dbReference type="PROSITE" id="PS51296">
    <property type="entry name" value="RIESKE"/>
    <property type="match status" value="1"/>
</dbReference>
<keyword evidence="8" id="KW-1185">Reference proteome</keyword>
<evidence type="ECO:0000256" key="2">
    <source>
        <dbReference type="ARBA" id="ARBA00022723"/>
    </source>
</evidence>
<name>A0A0L0FEA2_9EUKA</name>
<keyword evidence="4" id="KW-0411">Iron-sulfur</keyword>
<sequence>MSQSVSEAGPSTAQESTIEGVAAQDEGDKQSQLRFSKEERKAYKLQHKQMKERKKAQRRQLEDAEALQRAQVSDLLANGSLSTVPYYYKDDVKTDELLSTLALHRNWTEVQQKADVRSLYHNRLYTVGDLRSLSTASWDTVELLPLVKDLLRRAIELRCLTPLPVFERLELDDSSASSPGVSDMSILTAQSQSASVGGRSHSSALIGWDKYKRLAQAQRFGKDAMSQSSRRMTVQDGGKTYEVDRYCPHKNVDMKGMPVRNGVLTCTKHDWRFDLRNGGMCARKGKSVNAVCLAADPKLAW</sequence>
<keyword evidence="1" id="KW-0001">2Fe-2S</keyword>
<dbReference type="RefSeq" id="XP_014148310.1">
    <property type="nucleotide sequence ID" value="XM_014292835.1"/>
</dbReference>
<dbReference type="GeneID" id="25913549"/>
<dbReference type="GO" id="GO:0046872">
    <property type="term" value="F:metal ion binding"/>
    <property type="evidence" value="ECO:0007669"/>
    <property type="project" value="UniProtKB-KW"/>
</dbReference>
<dbReference type="EMBL" id="KQ244436">
    <property type="protein sequence ID" value="KNC74408.1"/>
    <property type="molecule type" value="Genomic_DNA"/>
</dbReference>
<keyword evidence="3" id="KW-0408">Iron</keyword>
<dbReference type="AlphaFoldDB" id="A0A0L0FEA2"/>
<evidence type="ECO:0000256" key="1">
    <source>
        <dbReference type="ARBA" id="ARBA00022714"/>
    </source>
</evidence>
<reference evidence="7 8" key="1">
    <citation type="submission" date="2011-02" db="EMBL/GenBank/DDBJ databases">
        <title>The Genome Sequence of Sphaeroforma arctica JP610.</title>
        <authorList>
            <consortium name="The Broad Institute Genome Sequencing Platform"/>
            <person name="Russ C."/>
            <person name="Cuomo C."/>
            <person name="Young S.K."/>
            <person name="Zeng Q."/>
            <person name="Gargeya S."/>
            <person name="Alvarado L."/>
            <person name="Berlin A."/>
            <person name="Chapman S.B."/>
            <person name="Chen Z."/>
            <person name="Freedman E."/>
            <person name="Gellesch M."/>
            <person name="Goldberg J."/>
            <person name="Griggs A."/>
            <person name="Gujja S."/>
            <person name="Heilman E."/>
            <person name="Heiman D."/>
            <person name="Howarth C."/>
            <person name="Mehta T."/>
            <person name="Neiman D."/>
            <person name="Pearson M."/>
            <person name="Roberts A."/>
            <person name="Saif S."/>
            <person name="Shea T."/>
            <person name="Shenoy N."/>
            <person name="Sisk P."/>
            <person name="Stolte C."/>
            <person name="Sykes S."/>
            <person name="White J."/>
            <person name="Yandava C."/>
            <person name="Burger G."/>
            <person name="Gray M.W."/>
            <person name="Holland P.W.H."/>
            <person name="King N."/>
            <person name="Lang F.B.F."/>
            <person name="Roger A.J."/>
            <person name="Ruiz-Trillo I."/>
            <person name="Haas B."/>
            <person name="Nusbaum C."/>
            <person name="Birren B."/>
        </authorList>
    </citation>
    <scope>NUCLEOTIDE SEQUENCE [LARGE SCALE GENOMIC DNA]</scope>
    <source>
        <strain evidence="7 8">JP610</strain>
    </source>
</reference>
<feature type="region of interest" description="Disordered" evidence="5">
    <location>
        <begin position="1"/>
        <end position="62"/>
    </location>
</feature>
<dbReference type="GO" id="GO:0051537">
    <property type="term" value="F:2 iron, 2 sulfur cluster binding"/>
    <property type="evidence" value="ECO:0007669"/>
    <property type="project" value="UniProtKB-KW"/>
</dbReference>